<sequence>MAISDSERTAPPSWTFLTNHAHVLLCIAADPGIRLRDVATRVGITERAVQRIVSDLEEAGYLQREREGRRNHYTVARELPLRHPIERHHNVSTLLSLVEEEPALAPAARGRSKR</sequence>
<keyword evidence="2" id="KW-1185">Reference proteome</keyword>
<dbReference type="InterPro" id="IPR036390">
    <property type="entry name" value="WH_DNA-bd_sf"/>
</dbReference>
<dbReference type="Pfam" id="PF13412">
    <property type="entry name" value="HTH_24"/>
    <property type="match status" value="1"/>
</dbReference>
<accession>A0ABX7NU02</accession>
<dbReference type="Proteomes" id="UP000662747">
    <property type="component" value="Chromosome"/>
</dbReference>
<dbReference type="Gene3D" id="1.10.10.10">
    <property type="entry name" value="Winged helix-like DNA-binding domain superfamily/Winged helix DNA-binding domain"/>
    <property type="match status" value="1"/>
</dbReference>
<gene>
    <name evidence="1" type="ORF">JY651_37435</name>
</gene>
<organism evidence="1 2">
    <name type="scientific">Pyxidicoccus parkwayensis</name>
    <dbReference type="NCBI Taxonomy" id="2813578"/>
    <lineage>
        <taxon>Bacteria</taxon>
        <taxon>Pseudomonadati</taxon>
        <taxon>Myxococcota</taxon>
        <taxon>Myxococcia</taxon>
        <taxon>Myxococcales</taxon>
        <taxon>Cystobacterineae</taxon>
        <taxon>Myxococcaceae</taxon>
        <taxon>Pyxidicoccus</taxon>
    </lineage>
</organism>
<protein>
    <submittedName>
        <fullName evidence="1">Winged helix-turn-helix domain-containing protein</fullName>
    </submittedName>
</protein>
<proteinExistence type="predicted"/>
<dbReference type="InterPro" id="IPR011991">
    <property type="entry name" value="ArsR-like_HTH"/>
</dbReference>
<reference evidence="1 2" key="1">
    <citation type="submission" date="2021-02" db="EMBL/GenBank/DDBJ databases">
        <title>De Novo genome assembly of isolated myxobacteria.</title>
        <authorList>
            <person name="Stevens D.C."/>
        </authorList>
    </citation>
    <scope>NUCLEOTIDE SEQUENCE [LARGE SCALE GENOMIC DNA]</scope>
    <source>
        <strain evidence="2">SCPEA02</strain>
    </source>
</reference>
<name>A0ABX7NU02_9BACT</name>
<dbReference type="CDD" id="cd00090">
    <property type="entry name" value="HTH_ARSR"/>
    <property type="match status" value="1"/>
</dbReference>
<dbReference type="EMBL" id="CP071090">
    <property type="protein sequence ID" value="QSQ20866.1"/>
    <property type="molecule type" value="Genomic_DNA"/>
</dbReference>
<evidence type="ECO:0000313" key="2">
    <source>
        <dbReference type="Proteomes" id="UP000662747"/>
    </source>
</evidence>
<evidence type="ECO:0000313" key="1">
    <source>
        <dbReference type="EMBL" id="QSQ20866.1"/>
    </source>
</evidence>
<dbReference type="SUPFAM" id="SSF46785">
    <property type="entry name" value="Winged helix' DNA-binding domain"/>
    <property type="match status" value="1"/>
</dbReference>
<dbReference type="RefSeq" id="WP_206722446.1">
    <property type="nucleotide sequence ID" value="NZ_CP071090.1"/>
</dbReference>
<dbReference type="InterPro" id="IPR036388">
    <property type="entry name" value="WH-like_DNA-bd_sf"/>
</dbReference>